<reference evidence="2 3" key="1">
    <citation type="submission" date="2021-02" db="EMBL/GenBank/DDBJ databases">
        <title>FDA dAtabase for Regulatory Grade micrObial Sequences (FDA-ARGOS): Supporting development and validation of Infectious Disease Dx tests.</title>
        <authorList>
            <person name="Sproer C."/>
            <person name="Gronow S."/>
            <person name="Severitt S."/>
            <person name="Schroder I."/>
            <person name="Tallon L."/>
            <person name="Sadzewicz L."/>
            <person name="Zhao X."/>
            <person name="Boylan J."/>
            <person name="Ott S."/>
            <person name="Bowen H."/>
            <person name="Vavikolanu K."/>
            <person name="Mehta A."/>
            <person name="Aluvathingal J."/>
            <person name="Nadendla S."/>
            <person name="Lowell S."/>
            <person name="Myers T."/>
            <person name="Yan Y."/>
            <person name="Sichtig H."/>
        </authorList>
    </citation>
    <scope>NUCLEOTIDE SEQUENCE [LARGE SCALE GENOMIC DNA]</scope>
    <source>
        <strain evidence="2 3">FDAARGOS_1207</strain>
    </source>
</reference>
<evidence type="ECO:0000256" key="1">
    <source>
        <dbReference type="SAM" id="Phobius"/>
    </source>
</evidence>
<dbReference type="Proteomes" id="UP000627155">
    <property type="component" value="Chromosome"/>
</dbReference>
<organism evidence="2 3">
    <name type="scientific">Mammaliicoccus vitulinus</name>
    <dbReference type="NCBI Taxonomy" id="71237"/>
    <lineage>
        <taxon>Bacteria</taxon>
        <taxon>Bacillati</taxon>
        <taxon>Bacillota</taxon>
        <taxon>Bacilli</taxon>
        <taxon>Bacillales</taxon>
        <taxon>Staphylococcaceae</taxon>
        <taxon>Mammaliicoccus</taxon>
    </lineage>
</organism>
<dbReference type="EMBL" id="CP069486">
    <property type="protein sequence ID" value="QRO85109.1"/>
    <property type="molecule type" value="Genomic_DNA"/>
</dbReference>
<accession>A0ABX7HER7</accession>
<feature type="transmembrane region" description="Helical" evidence="1">
    <location>
        <begin position="60"/>
        <end position="85"/>
    </location>
</feature>
<dbReference type="RefSeq" id="WP_204107832.1">
    <property type="nucleotide sequence ID" value="NZ_CP069486.1"/>
</dbReference>
<feature type="transmembrane region" description="Helical" evidence="1">
    <location>
        <begin position="155"/>
        <end position="177"/>
    </location>
</feature>
<gene>
    <name evidence="2" type="ORF">I6J37_13185</name>
</gene>
<evidence type="ECO:0000313" key="2">
    <source>
        <dbReference type="EMBL" id="QRO85109.1"/>
    </source>
</evidence>
<name>A0ABX7HER7_9STAP</name>
<keyword evidence="1" id="KW-1133">Transmembrane helix</keyword>
<keyword evidence="1" id="KW-0472">Membrane</keyword>
<keyword evidence="1" id="KW-0812">Transmembrane</keyword>
<feature type="transmembrane region" description="Helical" evidence="1">
    <location>
        <begin position="115"/>
        <end position="143"/>
    </location>
</feature>
<keyword evidence="3" id="KW-1185">Reference proteome</keyword>
<feature type="transmembrane region" description="Helical" evidence="1">
    <location>
        <begin position="21"/>
        <end position="45"/>
    </location>
</feature>
<protein>
    <submittedName>
        <fullName evidence="2">Uncharacterized protein</fullName>
    </submittedName>
</protein>
<proteinExistence type="predicted"/>
<sequence length="208" mass="23917">MNKIFIETSPNIYLLKRIKELIWSIEALISLLLSAITIFIMYYFFQLDSILYKSVISELILTFIGGLITMIAFSLSALALVLSIFKTEDIERISKVGIEEFSNSNKKLIFSKVEIFAILIYRFYASGILNLISIFLLIIGYFIVNLPITFSNFVLYPLTLVSVYIVYFSLIFTVLLIPTCIKFKFIEYIDTNDKKQNPISSDDSVDNQ</sequence>
<evidence type="ECO:0000313" key="3">
    <source>
        <dbReference type="Proteomes" id="UP000627155"/>
    </source>
</evidence>